<dbReference type="CDD" id="cd18186">
    <property type="entry name" value="BTB_POZ_ZBTB_KLHL-like"/>
    <property type="match status" value="1"/>
</dbReference>
<accession>A0A0C9UZC8</accession>
<feature type="domain" description="BTB" evidence="1">
    <location>
        <begin position="38"/>
        <end position="109"/>
    </location>
</feature>
<dbReference type="AlphaFoldDB" id="A0A0C9UZC8"/>
<sequence>MRSKRPKEEFFAARKGIDIPVETDDFSPKSPPYWHEDGDVTLSVPHSNQKENNFLVHRSILCLHSSVFRDIFESDLCTVEENEVISIIPIPEHDRAEGVRALLMVMYRGFELTTDHSMLTFEGALNVLQLTHKYQTEKLHEFIILINAARLTDTAELLPAAFYELAAYDHSNALDEDDSTCTLCPSDCERIAIGTQRWYGRYETLLAEAGIVERRMPNAEQASTATSIFKIRGDSKFRPCTKKTGWKKMPSIVRKYLFG</sequence>
<dbReference type="Gene3D" id="3.30.710.10">
    <property type="entry name" value="Potassium Channel Kv1.1, Chain A"/>
    <property type="match status" value="1"/>
</dbReference>
<dbReference type="SUPFAM" id="SSF54695">
    <property type="entry name" value="POZ domain"/>
    <property type="match status" value="1"/>
</dbReference>
<reference evidence="2 3" key="1">
    <citation type="submission" date="2014-06" db="EMBL/GenBank/DDBJ databases">
        <title>Evolutionary Origins and Diversification of the Mycorrhizal Mutualists.</title>
        <authorList>
            <consortium name="DOE Joint Genome Institute"/>
            <consortium name="Mycorrhizal Genomics Consortium"/>
            <person name="Kohler A."/>
            <person name="Kuo A."/>
            <person name="Nagy L.G."/>
            <person name="Floudas D."/>
            <person name="Copeland A."/>
            <person name="Barry K.W."/>
            <person name="Cichocki N."/>
            <person name="Veneault-Fourrey C."/>
            <person name="LaButti K."/>
            <person name="Lindquist E.A."/>
            <person name="Lipzen A."/>
            <person name="Lundell T."/>
            <person name="Morin E."/>
            <person name="Murat C."/>
            <person name="Riley R."/>
            <person name="Ohm R."/>
            <person name="Sun H."/>
            <person name="Tunlid A."/>
            <person name="Henrissat B."/>
            <person name="Grigoriev I.V."/>
            <person name="Hibbett D.S."/>
            <person name="Martin F."/>
        </authorList>
    </citation>
    <scope>NUCLEOTIDE SEQUENCE [LARGE SCALE GENOMIC DNA]</scope>
    <source>
        <strain evidence="2 3">SS14</strain>
    </source>
</reference>
<dbReference type="InterPro" id="IPR000210">
    <property type="entry name" value="BTB/POZ_dom"/>
</dbReference>
<name>A0A0C9UZC8_SPHS4</name>
<organism evidence="2 3">
    <name type="scientific">Sphaerobolus stellatus (strain SS14)</name>
    <dbReference type="NCBI Taxonomy" id="990650"/>
    <lineage>
        <taxon>Eukaryota</taxon>
        <taxon>Fungi</taxon>
        <taxon>Dikarya</taxon>
        <taxon>Basidiomycota</taxon>
        <taxon>Agaricomycotina</taxon>
        <taxon>Agaricomycetes</taxon>
        <taxon>Phallomycetidae</taxon>
        <taxon>Geastrales</taxon>
        <taxon>Sphaerobolaceae</taxon>
        <taxon>Sphaerobolus</taxon>
    </lineage>
</organism>
<dbReference type="Pfam" id="PF00651">
    <property type="entry name" value="BTB"/>
    <property type="match status" value="1"/>
</dbReference>
<gene>
    <name evidence="2" type="ORF">M422DRAFT_49190</name>
</gene>
<evidence type="ECO:0000313" key="2">
    <source>
        <dbReference type="EMBL" id="KIJ40234.1"/>
    </source>
</evidence>
<protein>
    <recommendedName>
        <fullName evidence="1">BTB domain-containing protein</fullName>
    </recommendedName>
</protein>
<keyword evidence="3" id="KW-1185">Reference proteome</keyword>
<dbReference type="HOGENOM" id="CLU_1074307_0_0_1"/>
<evidence type="ECO:0000313" key="3">
    <source>
        <dbReference type="Proteomes" id="UP000054279"/>
    </source>
</evidence>
<dbReference type="Proteomes" id="UP000054279">
    <property type="component" value="Unassembled WGS sequence"/>
</dbReference>
<dbReference type="OrthoDB" id="3133420at2759"/>
<dbReference type="InterPro" id="IPR011333">
    <property type="entry name" value="SKP1/BTB/POZ_sf"/>
</dbReference>
<dbReference type="PROSITE" id="PS50097">
    <property type="entry name" value="BTB"/>
    <property type="match status" value="1"/>
</dbReference>
<proteinExistence type="predicted"/>
<dbReference type="EMBL" id="KN837145">
    <property type="protein sequence ID" value="KIJ40234.1"/>
    <property type="molecule type" value="Genomic_DNA"/>
</dbReference>
<evidence type="ECO:0000259" key="1">
    <source>
        <dbReference type="PROSITE" id="PS50097"/>
    </source>
</evidence>